<dbReference type="GeneID" id="14209968"/>
<gene>
    <name evidence="2" type="ORF">SAMN05443661_12921</name>
</gene>
<feature type="region of interest" description="Disordered" evidence="1">
    <location>
        <begin position="16"/>
        <end position="49"/>
    </location>
</feature>
<organism evidence="2 3">
    <name type="scientific">Natronobacterium gregoryi</name>
    <dbReference type="NCBI Taxonomy" id="44930"/>
    <lineage>
        <taxon>Archaea</taxon>
        <taxon>Methanobacteriati</taxon>
        <taxon>Methanobacteriota</taxon>
        <taxon>Stenosarchaea group</taxon>
        <taxon>Halobacteria</taxon>
        <taxon>Halobacteriales</taxon>
        <taxon>Natrialbaceae</taxon>
        <taxon>Natronobacterium</taxon>
    </lineage>
</organism>
<dbReference type="AlphaFoldDB" id="A0A1I3RDN2"/>
<protein>
    <submittedName>
        <fullName evidence="2">Uncharacterized protein</fullName>
    </submittedName>
</protein>
<dbReference type="Proteomes" id="UP000182829">
    <property type="component" value="Unassembled WGS sequence"/>
</dbReference>
<evidence type="ECO:0000256" key="1">
    <source>
        <dbReference type="SAM" id="MobiDB-lite"/>
    </source>
</evidence>
<sequence length="419" mass="46104">MDRRTVLAAAALGAGGAGYSYLSSDDSTPDESSERTTTDETESGTTVEAGPFVQRHPVVTDYSLDSLEVRIPQGSLPEQFLTDGQFRIELWELTEPWPLETTREPVEDLTDGTIREFDLEIDPSELDSTEELRYTVVIEDETEEIDPLVMGYEAFVAETDRFDIEDGEIVPNPIEYDVEPKNADDSDAAYRRDIGEGMYALQFNGTTAGESWTIDVRLRKSMCQMALSDEAQVRETLNGRVVHSFGQGGESTTTGRHSVSMRQEFTREIGEYDFSTPETACTAADIVRSIPNSPEPLSGASGNPKDIRLTLLEGGDLDDVSTALAGLCWYLTDSEVGILEIPGDYEVDIGETDYEMDDHFVVGVSGDSYSGVSFGDSPPLYVLEATEFDGDAGETHSEVEEVYDAVPTPYRTIDLERAE</sequence>
<accession>A0A1I3RDN2</accession>
<dbReference type="EMBL" id="FORO01000029">
    <property type="protein sequence ID" value="SFJ43427.1"/>
    <property type="molecule type" value="Genomic_DNA"/>
</dbReference>
<dbReference type="RefSeq" id="WP_005580292.1">
    <property type="nucleotide sequence ID" value="NZ_FORO01000029.1"/>
</dbReference>
<name>A0A1I3RDN2_9EURY</name>
<proteinExistence type="predicted"/>
<dbReference type="OrthoDB" id="110514at2157"/>
<evidence type="ECO:0000313" key="3">
    <source>
        <dbReference type="Proteomes" id="UP000182829"/>
    </source>
</evidence>
<evidence type="ECO:0000313" key="2">
    <source>
        <dbReference type="EMBL" id="SFJ43427.1"/>
    </source>
</evidence>
<reference evidence="2 3" key="1">
    <citation type="submission" date="2016-10" db="EMBL/GenBank/DDBJ databases">
        <authorList>
            <person name="de Groot N.N."/>
        </authorList>
    </citation>
    <scope>NUCLEOTIDE SEQUENCE [LARGE SCALE GENOMIC DNA]</scope>
    <source>
        <strain evidence="2 3">SP2</strain>
    </source>
</reference>